<sequence length="211" mass="24639">MFFIFLIKLVDCMIEFFPDEDRIQKAGTDEREIQEDTLSALESTFEEDEEGTHEGAQVELKSPKNAWRSIRYGKIMTNPENLETLIHNEMHDISPDMHYRISKKLATNTVDRNKFRDLFLIKKRVIQDGKKKIISFNIKEKIIPKVSTLDQMNKDFGLRAILAGILFLLAGLVFTTTMKMYQNIFRKKYLAFEKKLEGEREGDLIRNSAHS</sequence>
<keyword evidence="1" id="KW-0812">Transmembrane</keyword>
<keyword evidence="1" id="KW-1133">Transmembrane helix</keyword>
<dbReference type="EMBL" id="SBJO01000495">
    <property type="protein sequence ID" value="KAF9760849.1"/>
    <property type="molecule type" value="Genomic_DNA"/>
</dbReference>
<dbReference type="AlphaFoldDB" id="A0A9P6GVK3"/>
<feature type="transmembrane region" description="Helical" evidence="1">
    <location>
        <begin position="156"/>
        <end position="178"/>
    </location>
</feature>
<dbReference type="OrthoDB" id="2189356at2759"/>
<keyword evidence="1" id="KW-0472">Membrane</keyword>
<comment type="caution">
    <text evidence="2">The sequence shown here is derived from an EMBL/GenBank/DDBJ whole genome shotgun (WGS) entry which is preliminary data.</text>
</comment>
<keyword evidence="3" id="KW-1185">Reference proteome</keyword>
<protein>
    <submittedName>
        <fullName evidence="2">Uncharacterized protein</fullName>
    </submittedName>
</protein>
<gene>
    <name evidence="2" type="ORF">NGRA_2985</name>
</gene>
<evidence type="ECO:0000256" key="1">
    <source>
        <dbReference type="SAM" id="Phobius"/>
    </source>
</evidence>
<dbReference type="Proteomes" id="UP000740883">
    <property type="component" value="Unassembled WGS sequence"/>
</dbReference>
<accession>A0A9P6GVK3</accession>
<evidence type="ECO:0000313" key="3">
    <source>
        <dbReference type="Proteomes" id="UP000740883"/>
    </source>
</evidence>
<evidence type="ECO:0000313" key="2">
    <source>
        <dbReference type="EMBL" id="KAF9760849.1"/>
    </source>
</evidence>
<reference evidence="2 3" key="1">
    <citation type="journal article" date="2020" name="Genome Biol. Evol.">
        <title>Comparative genomics of strictly vertically transmitted, feminizing microsporidia endosymbionts of amphipod crustaceans.</title>
        <authorList>
            <person name="Cormier A."/>
            <person name="Chebbi M.A."/>
            <person name="Giraud I."/>
            <person name="Wattier R."/>
            <person name="Teixeira M."/>
            <person name="Gilbert C."/>
            <person name="Rigaud T."/>
            <person name="Cordaux R."/>
        </authorList>
    </citation>
    <scope>NUCLEOTIDE SEQUENCE [LARGE SCALE GENOMIC DNA]</scope>
    <source>
        <strain evidence="2 3">Ou3-Ou53</strain>
    </source>
</reference>
<organism evidence="2 3">
    <name type="scientific">Nosema granulosis</name>
    <dbReference type="NCBI Taxonomy" id="83296"/>
    <lineage>
        <taxon>Eukaryota</taxon>
        <taxon>Fungi</taxon>
        <taxon>Fungi incertae sedis</taxon>
        <taxon>Microsporidia</taxon>
        <taxon>Nosematidae</taxon>
        <taxon>Nosema</taxon>
    </lineage>
</organism>
<proteinExistence type="predicted"/>
<name>A0A9P6GVK3_9MICR</name>